<evidence type="ECO:0000313" key="2">
    <source>
        <dbReference type="Proteomes" id="UP000548476"/>
    </source>
</evidence>
<dbReference type="AlphaFoldDB" id="A0A841FPH1"/>
<organism evidence="1 2">
    <name type="scientific">Phytomonospora endophytica</name>
    <dbReference type="NCBI Taxonomy" id="714109"/>
    <lineage>
        <taxon>Bacteria</taxon>
        <taxon>Bacillati</taxon>
        <taxon>Actinomycetota</taxon>
        <taxon>Actinomycetes</taxon>
        <taxon>Micromonosporales</taxon>
        <taxon>Micromonosporaceae</taxon>
        <taxon>Phytomonospora</taxon>
    </lineage>
</organism>
<evidence type="ECO:0000313" key="1">
    <source>
        <dbReference type="EMBL" id="MBB6037996.1"/>
    </source>
</evidence>
<gene>
    <name evidence="1" type="ORF">HNR73_005876</name>
</gene>
<sequence>MVEIDTDAVRRVGNSLYPALADKYAAAAALLTEDVPYHDIAEAWNAYREQIRLYLTTSETHLGDCGDVLVKLADDYDATETENAYNIAYPYESTFQNESD</sequence>
<dbReference type="Proteomes" id="UP000548476">
    <property type="component" value="Unassembled WGS sequence"/>
</dbReference>
<keyword evidence="2" id="KW-1185">Reference proteome</keyword>
<dbReference type="EMBL" id="JACHGT010000014">
    <property type="protein sequence ID" value="MBB6037996.1"/>
    <property type="molecule type" value="Genomic_DNA"/>
</dbReference>
<accession>A0A841FPH1</accession>
<name>A0A841FPH1_9ACTN</name>
<dbReference type="RefSeq" id="WP_184790795.1">
    <property type="nucleotide sequence ID" value="NZ_BONT01000066.1"/>
</dbReference>
<protein>
    <submittedName>
        <fullName evidence="1">Uncharacterized protein</fullName>
    </submittedName>
</protein>
<proteinExistence type="predicted"/>
<comment type="caution">
    <text evidence="1">The sequence shown here is derived from an EMBL/GenBank/DDBJ whole genome shotgun (WGS) entry which is preliminary data.</text>
</comment>
<reference evidence="1 2" key="1">
    <citation type="submission" date="2020-08" db="EMBL/GenBank/DDBJ databases">
        <title>Genomic Encyclopedia of Type Strains, Phase IV (KMG-IV): sequencing the most valuable type-strain genomes for metagenomic binning, comparative biology and taxonomic classification.</title>
        <authorList>
            <person name="Goeker M."/>
        </authorList>
    </citation>
    <scope>NUCLEOTIDE SEQUENCE [LARGE SCALE GENOMIC DNA]</scope>
    <source>
        <strain evidence="1 2">YIM 65646</strain>
    </source>
</reference>